<gene>
    <name evidence="2" type="ORF">AMRN_0738</name>
    <name evidence="3" type="ORF">CPH92_07595</name>
</gene>
<keyword evidence="1" id="KW-1133">Transmembrane helix</keyword>
<feature type="transmembrane region" description="Helical" evidence="1">
    <location>
        <begin position="182"/>
        <end position="203"/>
    </location>
</feature>
<protein>
    <submittedName>
        <fullName evidence="2">Putative membrane protein</fullName>
    </submittedName>
</protein>
<dbReference type="Proteomes" id="UP000264693">
    <property type="component" value="Chromosome"/>
</dbReference>
<evidence type="ECO:0000313" key="3">
    <source>
        <dbReference type="EMBL" id="PHO15308.1"/>
    </source>
</evidence>
<dbReference type="EMBL" id="CP032101">
    <property type="protein sequence ID" value="AXX86493.1"/>
    <property type="molecule type" value="Genomic_DNA"/>
</dbReference>
<feature type="transmembrane region" description="Helical" evidence="1">
    <location>
        <begin position="57"/>
        <end position="76"/>
    </location>
</feature>
<name>A0A347TIR5_9BACT</name>
<feature type="transmembrane region" description="Helical" evidence="1">
    <location>
        <begin position="12"/>
        <end position="37"/>
    </location>
</feature>
<feature type="transmembrane region" description="Helical" evidence="1">
    <location>
        <begin position="330"/>
        <end position="350"/>
    </location>
</feature>
<organism evidence="2 5">
    <name type="scientific">Malaciobacter marinus</name>
    <dbReference type="NCBI Taxonomy" id="505249"/>
    <lineage>
        <taxon>Bacteria</taxon>
        <taxon>Pseudomonadati</taxon>
        <taxon>Campylobacterota</taxon>
        <taxon>Epsilonproteobacteria</taxon>
        <taxon>Campylobacterales</taxon>
        <taxon>Arcobacteraceae</taxon>
        <taxon>Malaciobacter</taxon>
    </lineage>
</organism>
<reference evidence="4" key="1">
    <citation type="submission" date="2017-09" db="EMBL/GenBank/DDBJ databases">
        <title>Arcobacter canalis sp. nov., a new species isolated from a water canal contaminated with urban sewage.</title>
        <authorList>
            <person name="Perez-Cataluna A."/>
            <person name="Salas-Masso N."/>
            <person name="Figueras M.J."/>
        </authorList>
    </citation>
    <scope>NUCLEOTIDE SEQUENCE [LARGE SCALE GENOMIC DNA]</scope>
    <source>
        <strain evidence="4">CECT 7727</strain>
    </source>
</reference>
<reference evidence="2 5" key="3">
    <citation type="submission" date="2018-08" db="EMBL/GenBank/DDBJ databases">
        <title>Complete genome of the Arcobacter marinus type strain JCM 15502.</title>
        <authorList>
            <person name="Miller W.G."/>
            <person name="Yee E."/>
            <person name="Huynh S."/>
            <person name="Parker C.T."/>
        </authorList>
    </citation>
    <scope>NUCLEOTIDE SEQUENCE [LARGE SCALE GENOMIC DNA]</scope>
    <source>
        <strain evidence="2 5">JCM 15502</strain>
    </source>
</reference>
<sequence length="394" mass="44351">MAKVSNLGEKYSPMYFLASLGSGGLAVSFFLYLNFLIPHKGVEMVSITHIMPFLQKGNFVSFLIAIAILITLFFIFKHFELLIWNIKEYGIFKKSVAFEKLKRTNSEVSLMAIPLTIGMSMNIVFILLALTLPILYDVIEYLLPVALVSFLVIGFFALKIYIEYFSHMIISGDFKANENNNFSQLIAIFAFAMISVGFSGPGAMSSNSAVSSIGIFFAVFFAIVAISLTFIKIILAMREILESGISKETSVSIWIMLPILTLLNIAFIRLTFGFYHHLVNDSVPSAWLFLITSSIFSLELIFAVVGYFVMKKLGYFKDYINGDKKSNLSFAIICPGVAFYVLGFFFIMAGLVKNNIITIFSPQFFIILAILVFVQYKTVRTFFKLEKKLIKQHA</sequence>
<evidence type="ECO:0000256" key="1">
    <source>
        <dbReference type="SAM" id="Phobius"/>
    </source>
</evidence>
<feature type="transmembrane region" description="Helical" evidence="1">
    <location>
        <begin position="209"/>
        <end position="231"/>
    </location>
</feature>
<dbReference type="Proteomes" id="UP000224740">
    <property type="component" value="Unassembled WGS sequence"/>
</dbReference>
<dbReference type="EMBL" id="NXAO01000031">
    <property type="protein sequence ID" value="PHO15308.1"/>
    <property type="molecule type" value="Genomic_DNA"/>
</dbReference>
<dbReference type="AlphaFoldDB" id="A0A347TIR5"/>
<feature type="transmembrane region" description="Helical" evidence="1">
    <location>
        <begin position="251"/>
        <end position="275"/>
    </location>
</feature>
<reference evidence="3" key="2">
    <citation type="submission" date="2017-09" db="EMBL/GenBank/DDBJ databases">
        <authorList>
            <person name="Perez-Cataluna A."/>
            <person name="Figueras M.J."/>
            <person name="Salas-Masso N."/>
        </authorList>
    </citation>
    <scope>NUCLEOTIDE SEQUENCE</scope>
    <source>
        <strain evidence="3">CECT 7727</strain>
    </source>
</reference>
<proteinExistence type="predicted"/>
<feature type="transmembrane region" description="Helical" evidence="1">
    <location>
        <begin position="287"/>
        <end position="309"/>
    </location>
</feature>
<evidence type="ECO:0000313" key="5">
    <source>
        <dbReference type="Proteomes" id="UP000264693"/>
    </source>
</evidence>
<dbReference type="KEGG" id="amar:AMRN_0738"/>
<feature type="transmembrane region" description="Helical" evidence="1">
    <location>
        <begin position="356"/>
        <end position="374"/>
    </location>
</feature>
<dbReference type="RefSeq" id="WP_099311135.1">
    <property type="nucleotide sequence ID" value="NZ_CP032101.1"/>
</dbReference>
<evidence type="ECO:0000313" key="2">
    <source>
        <dbReference type="EMBL" id="AXX86493.1"/>
    </source>
</evidence>
<feature type="transmembrane region" description="Helical" evidence="1">
    <location>
        <begin position="110"/>
        <end position="135"/>
    </location>
</feature>
<dbReference type="InterPro" id="IPR059133">
    <property type="entry name" value="TsoY-like"/>
</dbReference>
<keyword evidence="1" id="KW-0812">Transmembrane</keyword>
<keyword evidence="4" id="KW-1185">Reference proteome</keyword>
<feature type="transmembrane region" description="Helical" evidence="1">
    <location>
        <begin position="141"/>
        <end position="162"/>
    </location>
</feature>
<dbReference type="NCBIfam" id="NF047644">
    <property type="entry name" value="TsoY_fam"/>
    <property type="match status" value="1"/>
</dbReference>
<evidence type="ECO:0000313" key="4">
    <source>
        <dbReference type="Proteomes" id="UP000224740"/>
    </source>
</evidence>
<keyword evidence="1" id="KW-0472">Membrane</keyword>
<accession>A0A347TIR5</accession>